<dbReference type="RefSeq" id="WP_136972124.1">
    <property type="nucleotide sequence ID" value="NZ_JARZHI010000050.1"/>
</dbReference>
<proteinExistence type="predicted"/>
<keyword evidence="3" id="KW-1185">Reference proteome</keyword>
<name>A0ABT6P333_9BACT</name>
<organism evidence="2 3">
    <name type="scientific">Polyangium sorediatum</name>
    <dbReference type="NCBI Taxonomy" id="889274"/>
    <lineage>
        <taxon>Bacteria</taxon>
        <taxon>Pseudomonadati</taxon>
        <taxon>Myxococcota</taxon>
        <taxon>Polyangia</taxon>
        <taxon>Polyangiales</taxon>
        <taxon>Polyangiaceae</taxon>
        <taxon>Polyangium</taxon>
    </lineage>
</organism>
<evidence type="ECO:0000313" key="3">
    <source>
        <dbReference type="Proteomes" id="UP001160301"/>
    </source>
</evidence>
<protein>
    <recommendedName>
        <fullName evidence="4">SbsA Ig-like domain-containing protein</fullName>
    </recommendedName>
</protein>
<evidence type="ECO:0000313" key="2">
    <source>
        <dbReference type="EMBL" id="MDI1434964.1"/>
    </source>
</evidence>
<accession>A0ABT6P333</accession>
<dbReference type="PROSITE" id="PS51257">
    <property type="entry name" value="PROKAR_LIPOPROTEIN"/>
    <property type="match status" value="1"/>
</dbReference>
<sequence>MRGRTRTKTFWLGLALLASLLVAGCSDGAEPMGDAGVPDAAVEEPRPFVKTADPPHGALAVYPFELYRDGVVTLRRKIVRVTFSAPMDTSVAAVSIADSSGAPRTVPAQWSEDARELVLAVGPPDPSDGGSLPFDYESTYAVDLGALRSASGMRIDDAHEGLDAGRLVFSTAAMDALLEHACGHTFEDPHAHVVATETPASAPAVGTTHARYVVHLPSSGMDGAYTGHASQKVPLAGNTIDAYTYTFFLNADIGLEIVDVGSAEDVAVSEREAPPVCALIRNARTAVLAEDHEYSLRFSAEGEPTFEVIFEREIVVP</sequence>
<feature type="signal peptide" evidence="1">
    <location>
        <begin position="1"/>
        <end position="28"/>
    </location>
</feature>
<evidence type="ECO:0008006" key="4">
    <source>
        <dbReference type="Google" id="ProtNLM"/>
    </source>
</evidence>
<gene>
    <name evidence="2" type="ORF">QHF89_36010</name>
</gene>
<comment type="caution">
    <text evidence="2">The sequence shown here is derived from an EMBL/GenBank/DDBJ whole genome shotgun (WGS) entry which is preliminary data.</text>
</comment>
<dbReference type="Proteomes" id="UP001160301">
    <property type="component" value="Unassembled WGS sequence"/>
</dbReference>
<dbReference type="EMBL" id="JARZHI010000050">
    <property type="protein sequence ID" value="MDI1434964.1"/>
    <property type="molecule type" value="Genomic_DNA"/>
</dbReference>
<feature type="chain" id="PRO_5046822981" description="SbsA Ig-like domain-containing protein" evidence="1">
    <location>
        <begin position="29"/>
        <end position="317"/>
    </location>
</feature>
<evidence type="ECO:0000256" key="1">
    <source>
        <dbReference type="SAM" id="SignalP"/>
    </source>
</evidence>
<keyword evidence="1" id="KW-0732">Signal</keyword>
<reference evidence="2 3" key="1">
    <citation type="submission" date="2023-04" db="EMBL/GenBank/DDBJ databases">
        <title>The genome sequence of Polyangium sorediatum DSM14670.</title>
        <authorList>
            <person name="Zhang X."/>
        </authorList>
    </citation>
    <scope>NUCLEOTIDE SEQUENCE [LARGE SCALE GENOMIC DNA]</scope>
    <source>
        <strain evidence="2 3">DSM 14670</strain>
    </source>
</reference>